<dbReference type="EMBL" id="CP087164">
    <property type="protein sequence ID" value="UGS34802.1"/>
    <property type="molecule type" value="Genomic_DNA"/>
</dbReference>
<organism evidence="1 2">
    <name type="scientific">Capillimicrobium parvum</name>
    <dbReference type="NCBI Taxonomy" id="2884022"/>
    <lineage>
        <taxon>Bacteria</taxon>
        <taxon>Bacillati</taxon>
        <taxon>Actinomycetota</taxon>
        <taxon>Thermoleophilia</taxon>
        <taxon>Solirubrobacterales</taxon>
        <taxon>Capillimicrobiaceae</taxon>
        <taxon>Capillimicrobium</taxon>
    </lineage>
</organism>
<dbReference type="RefSeq" id="WP_259314467.1">
    <property type="nucleotide sequence ID" value="NZ_CP087164.1"/>
</dbReference>
<dbReference type="Proteomes" id="UP001162834">
    <property type="component" value="Chromosome"/>
</dbReference>
<dbReference type="KEGG" id="sbae:DSM104329_01184"/>
<evidence type="ECO:0008006" key="3">
    <source>
        <dbReference type="Google" id="ProtNLM"/>
    </source>
</evidence>
<dbReference type="GO" id="GO:0015035">
    <property type="term" value="F:protein-disulfide reductase activity"/>
    <property type="evidence" value="ECO:0007669"/>
    <property type="project" value="InterPro"/>
</dbReference>
<dbReference type="Pfam" id="PF04134">
    <property type="entry name" value="DCC1-like"/>
    <property type="match status" value="1"/>
</dbReference>
<reference evidence="1" key="1">
    <citation type="journal article" date="2022" name="Int. J. Syst. Evol. Microbiol.">
        <title>Pseudomonas aegrilactucae sp. nov. and Pseudomonas morbosilactucae sp. nov., pathogens causing bacterial rot of lettuce in Japan.</title>
        <authorList>
            <person name="Sawada H."/>
            <person name="Fujikawa T."/>
            <person name="Satou M."/>
        </authorList>
    </citation>
    <scope>NUCLEOTIDE SEQUENCE</scope>
    <source>
        <strain evidence="1">0166_1</strain>
    </source>
</reference>
<accession>A0A9E6XUM4</accession>
<dbReference type="InterPro" id="IPR007263">
    <property type="entry name" value="DCC1-like"/>
</dbReference>
<gene>
    <name evidence="1" type="ORF">DSM104329_01184</name>
</gene>
<name>A0A9E6XUM4_9ACTN</name>
<evidence type="ECO:0000313" key="2">
    <source>
        <dbReference type="Proteomes" id="UP001162834"/>
    </source>
</evidence>
<keyword evidence="2" id="KW-1185">Reference proteome</keyword>
<dbReference type="AlphaFoldDB" id="A0A9E6XUM4"/>
<protein>
    <recommendedName>
        <fullName evidence="3">DUF393 domain-containing protein</fullName>
    </recommendedName>
</protein>
<proteinExistence type="predicted"/>
<evidence type="ECO:0000313" key="1">
    <source>
        <dbReference type="EMBL" id="UGS34802.1"/>
    </source>
</evidence>
<sequence length="136" mass="14453">MAPAPLTVLYDADCGFCRFCVARLLDWDVRARLRPVAIQSAEGQALLAGIPVGERLRSAHVVDAAGRIHSGGTAVSVIADELPAGAPVAWLAGRLPAPTELAYRWVADHRTGLSRLVPGALKRGAQARIDRRAAVR</sequence>